<protein>
    <submittedName>
        <fullName evidence="1">Uncharacterized protein</fullName>
    </submittedName>
</protein>
<comment type="caution">
    <text evidence="1">The sequence shown here is derived from an EMBL/GenBank/DDBJ whole genome shotgun (WGS) entry which is preliminary data.</text>
</comment>
<accession>A0ABN9U8X8</accession>
<evidence type="ECO:0000313" key="2">
    <source>
        <dbReference type="Proteomes" id="UP001189429"/>
    </source>
</evidence>
<reference evidence="1" key="1">
    <citation type="submission" date="2023-10" db="EMBL/GenBank/DDBJ databases">
        <authorList>
            <person name="Chen Y."/>
            <person name="Shah S."/>
            <person name="Dougan E. K."/>
            <person name="Thang M."/>
            <person name="Chan C."/>
        </authorList>
    </citation>
    <scope>NUCLEOTIDE SEQUENCE [LARGE SCALE GENOMIC DNA]</scope>
</reference>
<organism evidence="1 2">
    <name type="scientific">Prorocentrum cordatum</name>
    <dbReference type="NCBI Taxonomy" id="2364126"/>
    <lineage>
        <taxon>Eukaryota</taxon>
        <taxon>Sar</taxon>
        <taxon>Alveolata</taxon>
        <taxon>Dinophyceae</taxon>
        <taxon>Prorocentrales</taxon>
        <taxon>Prorocentraceae</taxon>
        <taxon>Prorocentrum</taxon>
    </lineage>
</organism>
<keyword evidence="2" id="KW-1185">Reference proteome</keyword>
<gene>
    <name evidence="1" type="ORF">PCOR1329_LOCUS45906</name>
</gene>
<dbReference type="EMBL" id="CAUYUJ010015516">
    <property type="protein sequence ID" value="CAK0855060.1"/>
    <property type="molecule type" value="Genomic_DNA"/>
</dbReference>
<name>A0ABN9U8X8_9DINO</name>
<evidence type="ECO:0000313" key="1">
    <source>
        <dbReference type="EMBL" id="CAK0855060.1"/>
    </source>
</evidence>
<sequence>MNTFLRVLVQFGSLLHRQGAARARGRAALRAAPLGWSGRQSCLVRAVLPACARKRFFFWPSACARKHFFLAQRARGAASGAEPALRACQARKLTGLRRKPRPTVDADGRDARRSRVARAAFSLGQLLATFAGRAPAQRMSTWPAEALVSSSCAFYSARWL</sequence>
<dbReference type="Proteomes" id="UP001189429">
    <property type="component" value="Unassembled WGS sequence"/>
</dbReference>
<proteinExistence type="predicted"/>